<evidence type="ECO:0000256" key="4">
    <source>
        <dbReference type="ARBA" id="ARBA00022553"/>
    </source>
</evidence>
<dbReference type="Gramene" id="rna-AYBTSS11_LOCUS24636">
    <property type="protein sequence ID" value="CAJ1972585.1"/>
    <property type="gene ID" value="gene-AYBTSS11_LOCUS24636"/>
</dbReference>
<feature type="transmembrane region" description="Helical" evidence="18">
    <location>
        <begin position="226"/>
        <end position="247"/>
    </location>
</feature>
<keyword evidence="9" id="KW-0418">Kinase</keyword>
<dbReference type="EC" id="2.7.11.1" evidence="2"/>
<keyword evidence="7" id="KW-0677">Repeat</keyword>
<dbReference type="InterPro" id="IPR008271">
    <property type="entry name" value="Ser/Thr_kinase_AS"/>
</dbReference>
<evidence type="ECO:0000256" key="15">
    <source>
        <dbReference type="PROSITE-ProRule" id="PRU10141"/>
    </source>
</evidence>
<dbReference type="GO" id="GO:0004674">
    <property type="term" value="F:protein serine/threonine kinase activity"/>
    <property type="evidence" value="ECO:0007669"/>
    <property type="project" value="UniProtKB-KW"/>
</dbReference>
<dbReference type="Proteomes" id="UP001189624">
    <property type="component" value="Chromosome 8"/>
</dbReference>
<dbReference type="FunFam" id="3.30.200.20:FF:000004">
    <property type="entry name" value="Calcium-dependent protein kinase 1"/>
    <property type="match status" value="1"/>
</dbReference>
<comment type="similarity">
    <text evidence="12">Belongs to the protein kinase superfamily. Ser/Thr protein kinase family. CDPK subfamily.</text>
</comment>
<keyword evidence="4" id="KW-0597">Phosphoprotein</keyword>
<keyword evidence="18" id="KW-0812">Transmembrane</keyword>
<evidence type="ECO:0000256" key="7">
    <source>
        <dbReference type="ARBA" id="ARBA00022737"/>
    </source>
</evidence>
<dbReference type="InterPro" id="IPR000719">
    <property type="entry name" value="Prot_kinase_dom"/>
</dbReference>
<evidence type="ECO:0000259" key="19">
    <source>
        <dbReference type="PROSITE" id="PS50011"/>
    </source>
</evidence>
<evidence type="ECO:0000256" key="16">
    <source>
        <dbReference type="RuleBase" id="RU000304"/>
    </source>
</evidence>
<evidence type="ECO:0000256" key="18">
    <source>
        <dbReference type="SAM" id="Phobius"/>
    </source>
</evidence>
<gene>
    <name evidence="20" type="ORF">AYBTSS11_LOCUS24636</name>
</gene>
<keyword evidence="5" id="KW-0808">Transferase</keyword>
<keyword evidence="18" id="KW-0472">Membrane</keyword>
<keyword evidence="6" id="KW-0479">Metal-binding</keyword>
<keyword evidence="21" id="KW-1185">Reference proteome</keyword>
<dbReference type="AlphaFoldDB" id="A0AA86T1W0"/>
<dbReference type="GO" id="GO:0005524">
    <property type="term" value="F:ATP binding"/>
    <property type="evidence" value="ECO:0007669"/>
    <property type="project" value="UniProtKB-UniRule"/>
</dbReference>
<dbReference type="GO" id="GO:0046872">
    <property type="term" value="F:metal ion binding"/>
    <property type="evidence" value="ECO:0007669"/>
    <property type="project" value="UniProtKB-KW"/>
</dbReference>
<dbReference type="PROSITE" id="PS00107">
    <property type="entry name" value="PROTEIN_KINASE_ATP"/>
    <property type="match status" value="1"/>
</dbReference>
<keyword evidence="8 15" id="KW-0547">Nucleotide-binding</keyword>
<dbReference type="InterPro" id="IPR050205">
    <property type="entry name" value="CDPK_Ser/Thr_kinases"/>
</dbReference>
<evidence type="ECO:0000256" key="12">
    <source>
        <dbReference type="ARBA" id="ARBA00024334"/>
    </source>
</evidence>
<dbReference type="InterPro" id="IPR011009">
    <property type="entry name" value="Kinase-like_dom_sf"/>
</dbReference>
<protein>
    <recommendedName>
        <fullName evidence="2">non-specific serine/threonine protein kinase</fullName>
        <ecNumber evidence="2">2.7.11.1</ecNumber>
    </recommendedName>
</protein>
<evidence type="ECO:0000256" key="9">
    <source>
        <dbReference type="ARBA" id="ARBA00022777"/>
    </source>
</evidence>
<name>A0AA86T1W0_9FABA</name>
<comment type="catalytic activity">
    <reaction evidence="14">
        <text>L-seryl-[protein] + ATP = O-phospho-L-seryl-[protein] + ADP + H(+)</text>
        <dbReference type="Rhea" id="RHEA:17989"/>
        <dbReference type="Rhea" id="RHEA-COMP:9863"/>
        <dbReference type="Rhea" id="RHEA-COMP:11604"/>
        <dbReference type="ChEBI" id="CHEBI:15378"/>
        <dbReference type="ChEBI" id="CHEBI:29999"/>
        <dbReference type="ChEBI" id="CHEBI:30616"/>
        <dbReference type="ChEBI" id="CHEBI:83421"/>
        <dbReference type="ChEBI" id="CHEBI:456216"/>
        <dbReference type="EC" id="2.7.11.1"/>
    </reaction>
</comment>
<feature type="compositionally biased region" description="Polar residues" evidence="17">
    <location>
        <begin position="21"/>
        <end position="30"/>
    </location>
</feature>
<accession>A0AA86T1W0</accession>
<comment type="catalytic activity">
    <reaction evidence="13">
        <text>L-threonyl-[protein] + ATP = O-phospho-L-threonyl-[protein] + ADP + H(+)</text>
        <dbReference type="Rhea" id="RHEA:46608"/>
        <dbReference type="Rhea" id="RHEA-COMP:11060"/>
        <dbReference type="Rhea" id="RHEA-COMP:11605"/>
        <dbReference type="ChEBI" id="CHEBI:15378"/>
        <dbReference type="ChEBI" id="CHEBI:30013"/>
        <dbReference type="ChEBI" id="CHEBI:30616"/>
        <dbReference type="ChEBI" id="CHEBI:61977"/>
        <dbReference type="ChEBI" id="CHEBI:456216"/>
        <dbReference type="EC" id="2.7.11.1"/>
    </reaction>
</comment>
<comment type="similarity">
    <text evidence="1">Belongs to the protein kinase superfamily. CAMK Ser/Thr protein kinase family. CaMK subfamily.</text>
</comment>
<dbReference type="PROSITE" id="PS00108">
    <property type="entry name" value="PROTEIN_KINASE_ST"/>
    <property type="match status" value="1"/>
</dbReference>
<dbReference type="InterPro" id="IPR017441">
    <property type="entry name" value="Protein_kinase_ATP_BS"/>
</dbReference>
<evidence type="ECO:0000256" key="6">
    <source>
        <dbReference type="ARBA" id="ARBA00022723"/>
    </source>
</evidence>
<evidence type="ECO:0000313" key="20">
    <source>
        <dbReference type="EMBL" id="CAJ1972585.1"/>
    </source>
</evidence>
<dbReference type="Gene3D" id="3.30.200.20">
    <property type="entry name" value="Phosphorylase Kinase, domain 1"/>
    <property type="match status" value="1"/>
</dbReference>
<feature type="region of interest" description="Disordered" evidence="17">
    <location>
        <begin position="14"/>
        <end position="54"/>
    </location>
</feature>
<evidence type="ECO:0000256" key="2">
    <source>
        <dbReference type="ARBA" id="ARBA00012513"/>
    </source>
</evidence>
<keyword evidence="10" id="KW-0106">Calcium</keyword>
<evidence type="ECO:0000256" key="10">
    <source>
        <dbReference type="ARBA" id="ARBA00022837"/>
    </source>
</evidence>
<dbReference type="PROSITE" id="PS50011">
    <property type="entry name" value="PROTEIN_KINASE_DOM"/>
    <property type="match status" value="1"/>
</dbReference>
<feature type="binding site" evidence="15">
    <location>
        <position position="104"/>
    </location>
    <ligand>
        <name>ATP</name>
        <dbReference type="ChEBI" id="CHEBI:30616"/>
    </ligand>
</feature>
<organism evidence="20 21">
    <name type="scientific">Sphenostylis stenocarpa</name>
    <dbReference type="NCBI Taxonomy" id="92480"/>
    <lineage>
        <taxon>Eukaryota</taxon>
        <taxon>Viridiplantae</taxon>
        <taxon>Streptophyta</taxon>
        <taxon>Embryophyta</taxon>
        <taxon>Tracheophyta</taxon>
        <taxon>Spermatophyta</taxon>
        <taxon>Magnoliopsida</taxon>
        <taxon>eudicotyledons</taxon>
        <taxon>Gunneridae</taxon>
        <taxon>Pentapetalae</taxon>
        <taxon>rosids</taxon>
        <taxon>fabids</taxon>
        <taxon>Fabales</taxon>
        <taxon>Fabaceae</taxon>
        <taxon>Papilionoideae</taxon>
        <taxon>50 kb inversion clade</taxon>
        <taxon>NPAAA clade</taxon>
        <taxon>indigoferoid/millettioid clade</taxon>
        <taxon>Phaseoleae</taxon>
        <taxon>Sphenostylis</taxon>
    </lineage>
</organism>
<dbReference type="SUPFAM" id="SSF56112">
    <property type="entry name" value="Protein kinase-like (PK-like)"/>
    <property type="match status" value="1"/>
</dbReference>
<evidence type="ECO:0000256" key="11">
    <source>
        <dbReference type="ARBA" id="ARBA00022840"/>
    </source>
</evidence>
<dbReference type="SMART" id="SM00220">
    <property type="entry name" value="S_TKc"/>
    <property type="match status" value="1"/>
</dbReference>
<keyword evidence="11 15" id="KW-0067">ATP-binding</keyword>
<evidence type="ECO:0000256" key="14">
    <source>
        <dbReference type="ARBA" id="ARBA00048679"/>
    </source>
</evidence>
<evidence type="ECO:0000256" key="3">
    <source>
        <dbReference type="ARBA" id="ARBA00022527"/>
    </source>
</evidence>
<evidence type="ECO:0000256" key="8">
    <source>
        <dbReference type="ARBA" id="ARBA00022741"/>
    </source>
</evidence>
<keyword evidence="18" id="KW-1133">Transmembrane helix</keyword>
<reference evidence="20" key="1">
    <citation type="submission" date="2023-10" db="EMBL/GenBank/DDBJ databases">
        <authorList>
            <person name="Domelevo Entfellner J.-B."/>
        </authorList>
    </citation>
    <scope>NUCLEOTIDE SEQUENCE</scope>
</reference>
<dbReference type="Pfam" id="PF00069">
    <property type="entry name" value="Pkinase"/>
    <property type="match status" value="1"/>
</dbReference>
<dbReference type="PANTHER" id="PTHR24349">
    <property type="entry name" value="SERINE/THREONINE-PROTEIN KINASE"/>
    <property type="match status" value="1"/>
</dbReference>
<sequence>MGVGFSKVLTHKSDHEIPISSPDTGPQLTYKQPRKNLPIPRPLPPPMPTECSSQTRPVLGRPYVKIKHMYEMKEELGRGKFGVTYLCVEKATGIAYACKSIAKKRPQEDENVRREVMILQHLSGQHNIVEFKGAFEDREMVHLVMELCSGGELFDRIIAKGRHSEREAATVMRQIVRIVDVCHFMGVVHRDLKPENFLFATKDELASLKLTDFGSSVFFHKGYYSFHAYPCSLLIISFFEVFFRTLLLSRS</sequence>
<evidence type="ECO:0000256" key="5">
    <source>
        <dbReference type="ARBA" id="ARBA00022679"/>
    </source>
</evidence>
<keyword evidence="3 16" id="KW-0723">Serine/threonine-protein kinase</keyword>
<proteinExistence type="inferred from homology"/>
<dbReference type="EMBL" id="OY731405">
    <property type="protein sequence ID" value="CAJ1972585.1"/>
    <property type="molecule type" value="Genomic_DNA"/>
</dbReference>
<feature type="compositionally biased region" description="Pro residues" evidence="17">
    <location>
        <begin position="39"/>
        <end position="48"/>
    </location>
</feature>
<evidence type="ECO:0000256" key="13">
    <source>
        <dbReference type="ARBA" id="ARBA00047899"/>
    </source>
</evidence>
<feature type="domain" description="Protein kinase" evidence="19">
    <location>
        <begin position="70"/>
        <end position="251"/>
    </location>
</feature>
<evidence type="ECO:0000313" key="21">
    <source>
        <dbReference type="Proteomes" id="UP001189624"/>
    </source>
</evidence>
<dbReference type="Gene3D" id="1.10.510.10">
    <property type="entry name" value="Transferase(Phosphotransferase) domain 1"/>
    <property type="match status" value="1"/>
</dbReference>
<evidence type="ECO:0000256" key="17">
    <source>
        <dbReference type="SAM" id="MobiDB-lite"/>
    </source>
</evidence>
<evidence type="ECO:0000256" key="1">
    <source>
        <dbReference type="ARBA" id="ARBA00005354"/>
    </source>
</evidence>